<evidence type="ECO:0000256" key="3">
    <source>
        <dbReference type="ARBA" id="ARBA00022692"/>
    </source>
</evidence>
<dbReference type="RefSeq" id="WP_173127685.1">
    <property type="nucleotide sequence ID" value="NZ_JABRWJ010000007.1"/>
</dbReference>
<evidence type="ECO:0000313" key="8">
    <source>
        <dbReference type="Proteomes" id="UP000737171"/>
    </source>
</evidence>
<organism evidence="7 8">
    <name type="scientific">Pseudaquabacterium terrae</name>
    <dbReference type="NCBI Taxonomy" id="2732868"/>
    <lineage>
        <taxon>Bacteria</taxon>
        <taxon>Pseudomonadati</taxon>
        <taxon>Pseudomonadota</taxon>
        <taxon>Betaproteobacteria</taxon>
        <taxon>Burkholderiales</taxon>
        <taxon>Sphaerotilaceae</taxon>
        <taxon>Pseudaquabacterium</taxon>
    </lineage>
</organism>
<evidence type="ECO:0000256" key="1">
    <source>
        <dbReference type="ARBA" id="ARBA00004651"/>
    </source>
</evidence>
<feature type="transmembrane region" description="Helical" evidence="6">
    <location>
        <begin position="176"/>
        <end position="193"/>
    </location>
</feature>
<accession>A0ABX2EMI3</accession>
<evidence type="ECO:0000256" key="6">
    <source>
        <dbReference type="SAM" id="Phobius"/>
    </source>
</evidence>
<dbReference type="PANTHER" id="PTHR30086:SF20">
    <property type="entry name" value="ARGININE EXPORTER PROTEIN ARGO-RELATED"/>
    <property type="match status" value="1"/>
</dbReference>
<feature type="transmembrane region" description="Helical" evidence="6">
    <location>
        <begin position="135"/>
        <end position="164"/>
    </location>
</feature>
<keyword evidence="3 6" id="KW-0812">Transmembrane</keyword>
<sequence length="194" mass="20596">MTELLPLVTYSIVMSSTPGPNNLMLTTSGANFGFRRSLPHILGISTGMLVQTMVTCLGLGSLFAAFPVLHTVLRFAGAAYLLVLAWKLAGSAIADVSLARPLTFWQAAAFQAVNPKSWVKSVTIASVFMPAELGVLAGTALVTAITVAIGMPCVSVWTLFGVAIRRVLTDVRRRRVFNVIMAGSLIALAVTFLL</sequence>
<evidence type="ECO:0000313" key="7">
    <source>
        <dbReference type="EMBL" id="NRF69882.1"/>
    </source>
</evidence>
<protein>
    <submittedName>
        <fullName evidence="7">LysE family translocator</fullName>
    </submittedName>
</protein>
<proteinExistence type="predicted"/>
<name>A0ABX2EMI3_9BURK</name>
<comment type="subcellular location">
    <subcellularLocation>
        <location evidence="1">Cell membrane</location>
        <topology evidence="1">Multi-pass membrane protein</topology>
    </subcellularLocation>
</comment>
<keyword evidence="5 6" id="KW-0472">Membrane</keyword>
<keyword evidence="2" id="KW-1003">Cell membrane</keyword>
<dbReference type="PANTHER" id="PTHR30086">
    <property type="entry name" value="ARGININE EXPORTER PROTEIN ARGO"/>
    <property type="match status" value="1"/>
</dbReference>
<keyword evidence="4 6" id="KW-1133">Transmembrane helix</keyword>
<comment type="caution">
    <text evidence="7">The sequence shown here is derived from an EMBL/GenBank/DDBJ whole genome shotgun (WGS) entry which is preliminary data.</text>
</comment>
<evidence type="ECO:0000256" key="4">
    <source>
        <dbReference type="ARBA" id="ARBA00022989"/>
    </source>
</evidence>
<gene>
    <name evidence="7" type="ORF">HLB44_23025</name>
</gene>
<evidence type="ECO:0000256" key="2">
    <source>
        <dbReference type="ARBA" id="ARBA00022475"/>
    </source>
</evidence>
<feature type="transmembrane region" description="Helical" evidence="6">
    <location>
        <begin position="41"/>
        <end position="65"/>
    </location>
</feature>
<dbReference type="Pfam" id="PF01810">
    <property type="entry name" value="LysE"/>
    <property type="match status" value="1"/>
</dbReference>
<keyword evidence="8" id="KW-1185">Reference proteome</keyword>
<reference evidence="7 8" key="1">
    <citation type="submission" date="2020-05" db="EMBL/GenBank/DDBJ databases">
        <title>Aquincola sp. isolate from soil.</title>
        <authorList>
            <person name="Han J."/>
            <person name="Kim D.-U."/>
        </authorList>
    </citation>
    <scope>NUCLEOTIDE SEQUENCE [LARGE SCALE GENOMIC DNA]</scope>
    <source>
        <strain evidence="7 8">S2</strain>
    </source>
</reference>
<dbReference type="EMBL" id="JABRWJ010000007">
    <property type="protein sequence ID" value="NRF69882.1"/>
    <property type="molecule type" value="Genomic_DNA"/>
</dbReference>
<feature type="transmembrane region" description="Helical" evidence="6">
    <location>
        <begin position="72"/>
        <end position="94"/>
    </location>
</feature>
<dbReference type="Proteomes" id="UP000737171">
    <property type="component" value="Unassembled WGS sequence"/>
</dbReference>
<evidence type="ECO:0000256" key="5">
    <source>
        <dbReference type="ARBA" id="ARBA00023136"/>
    </source>
</evidence>
<dbReference type="InterPro" id="IPR001123">
    <property type="entry name" value="LeuE-type"/>
</dbReference>